<feature type="region of interest" description="Disordered" evidence="2">
    <location>
        <begin position="1"/>
        <end position="51"/>
    </location>
</feature>
<evidence type="ECO:0000256" key="1">
    <source>
        <dbReference type="SAM" id="Coils"/>
    </source>
</evidence>
<dbReference type="KEGG" id="mcos:GM418_29420"/>
<dbReference type="RefSeq" id="WP_158871715.1">
    <property type="nucleotide sequence ID" value="NZ_CP046401.1"/>
</dbReference>
<keyword evidence="4" id="KW-1185">Reference proteome</keyword>
<evidence type="ECO:0008006" key="5">
    <source>
        <dbReference type="Google" id="ProtNLM"/>
    </source>
</evidence>
<keyword evidence="1" id="KW-0175">Coiled coil</keyword>
<evidence type="ECO:0000313" key="4">
    <source>
        <dbReference type="Proteomes" id="UP000428260"/>
    </source>
</evidence>
<accession>A0A6I6K2L0</accession>
<feature type="compositionally biased region" description="Gly residues" evidence="2">
    <location>
        <begin position="10"/>
        <end position="22"/>
    </location>
</feature>
<protein>
    <recommendedName>
        <fullName evidence="5">DUF5320 domain-containing protein</fullName>
    </recommendedName>
</protein>
<dbReference type="Proteomes" id="UP000428260">
    <property type="component" value="Chromosome"/>
</dbReference>
<proteinExistence type="predicted"/>
<dbReference type="Pfam" id="PF17253">
    <property type="entry name" value="DUF5320"/>
    <property type="match status" value="1"/>
</dbReference>
<dbReference type="EMBL" id="CP046401">
    <property type="protein sequence ID" value="QGY47640.1"/>
    <property type="molecule type" value="Genomic_DNA"/>
</dbReference>
<feature type="coiled-coil region" evidence="1">
    <location>
        <begin position="84"/>
        <end position="111"/>
    </location>
</feature>
<name>A0A6I6K2L0_9BACT</name>
<organism evidence="3 4">
    <name type="scientific">Maribellus comscasis</name>
    <dbReference type="NCBI Taxonomy" id="2681766"/>
    <lineage>
        <taxon>Bacteria</taxon>
        <taxon>Pseudomonadati</taxon>
        <taxon>Bacteroidota</taxon>
        <taxon>Bacteroidia</taxon>
        <taxon>Marinilabiliales</taxon>
        <taxon>Prolixibacteraceae</taxon>
        <taxon>Maribellus</taxon>
    </lineage>
</organism>
<dbReference type="AlphaFoldDB" id="A0A6I6K2L0"/>
<reference evidence="3 4" key="1">
    <citation type="submission" date="2019-11" db="EMBL/GenBank/DDBJ databases">
        <authorList>
            <person name="Zheng R.K."/>
            <person name="Sun C.M."/>
        </authorList>
    </citation>
    <scope>NUCLEOTIDE SEQUENCE [LARGE SCALE GENOMIC DNA]</scope>
    <source>
        <strain evidence="3 4">WC007</strain>
    </source>
</reference>
<evidence type="ECO:0000256" key="2">
    <source>
        <dbReference type="SAM" id="MobiDB-lite"/>
    </source>
</evidence>
<sequence length="112" mass="12370">MPSGDRTGPMGQGSMTGRGFGFCSGNDIPGFENGFGRSGRRGGRGFGFGRGAGGRGLGRRNLWNWPFPDFSMLHHRIPGREEEVKMLKSQAESLKNIQKDIERRLGELEKKD</sequence>
<dbReference type="InterPro" id="IPR035205">
    <property type="entry name" value="DUF5320"/>
</dbReference>
<evidence type="ECO:0000313" key="3">
    <source>
        <dbReference type="EMBL" id="QGY47640.1"/>
    </source>
</evidence>
<gene>
    <name evidence="3" type="ORF">GM418_29420</name>
</gene>